<dbReference type="NCBIfam" id="TIGR00254">
    <property type="entry name" value="GGDEF"/>
    <property type="match status" value="1"/>
</dbReference>
<dbReference type="Gene3D" id="3.30.450.20">
    <property type="entry name" value="PAS domain"/>
    <property type="match status" value="2"/>
</dbReference>
<sequence length="666" mass="71836">MPAFDDVAWRLRASLVAVVALLSVAASVAIWLAVSHLAERIARVSDEDHQRASTRATAEAMSSLQHQREAALAGTARMLQPAASDEERAQRFTVLASSLGTVFSASFLIDALGQPLARADEHGVQLMPAIGAMDDRTYFQEVMRTRKPALSQPIAGRNTGRVSIVMAQPVMDGQRVVAVVAGVLRLDSGDIGRMAVGRLPGAVRVVTDDQGQILSHDGGLALQRLPLSRESRFAEAFEAWRAQGSPRSTEGFVTVAGGQVVAAVPVSETPWLIWQARPVSGLQGALDDELERTLQWTIGAVLLAGSLGCAWIAWRLRPLGRLVRRVQRLTAPMADAQPGVGWPGGAGELGQLSSLLRLLATEQDGLAHAHAEIQTRLRAVLAAAPVGVAFVREGVVELASAECCRLFGNDAPQMLGRAAHELFEEPDGFQRFQQAARGAAALGVPYGGDWRLRRSDGLGFWANLRSRPVDWDDLSLGEIWTVADVTEQKLVRQRLEWQSRHDPLTGAANRMFFDQRIARVLGNRELFSPAVLIFIDLDHFKPINDTAGHLAGDEVLKLVVQAIAAQSRSGDLVVRLGGDEFALLLEQCSGMAALAVAQRIRAAVQEIVVPWEDQVLRVGASIGVAELTPDIRTAQDWVAAADAACYAAKTSGRNQVQMSPPRVVLR</sequence>
<reference evidence="3 4" key="1">
    <citation type="submission" date="2018-07" db="EMBL/GenBank/DDBJ databases">
        <title>Genomic Encyclopedia of Type Strains, Phase IV (KMG-IV): sequencing the most valuable type-strain genomes for metagenomic binning, comparative biology and taxonomic classification.</title>
        <authorList>
            <person name="Goeker M."/>
        </authorList>
    </citation>
    <scope>NUCLEOTIDE SEQUENCE [LARGE SCALE GENOMIC DNA]</scope>
    <source>
        <strain evidence="3 4">DSM 21352</strain>
    </source>
</reference>
<dbReference type="SUPFAM" id="SSF55785">
    <property type="entry name" value="PYP-like sensor domain (PAS domain)"/>
    <property type="match status" value="1"/>
</dbReference>
<dbReference type="CDD" id="cd00130">
    <property type="entry name" value="PAS"/>
    <property type="match status" value="1"/>
</dbReference>
<dbReference type="InterPro" id="IPR000160">
    <property type="entry name" value="GGDEF_dom"/>
</dbReference>
<name>A0A370F5K6_9BURK</name>
<evidence type="ECO:0000256" key="1">
    <source>
        <dbReference type="SAM" id="Phobius"/>
    </source>
</evidence>
<feature type="transmembrane region" description="Helical" evidence="1">
    <location>
        <begin position="12"/>
        <end position="34"/>
    </location>
</feature>
<dbReference type="Pfam" id="PF13426">
    <property type="entry name" value="PAS_9"/>
    <property type="match status" value="1"/>
</dbReference>
<dbReference type="SMART" id="SM00267">
    <property type="entry name" value="GGDEF"/>
    <property type="match status" value="1"/>
</dbReference>
<keyword evidence="1" id="KW-0812">Transmembrane</keyword>
<evidence type="ECO:0000313" key="4">
    <source>
        <dbReference type="Proteomes" id="UP000255265"/>
    </source>
</evidence>
<dbReference type="SMART" id="SM00091">
    <property type="entry name" value="PAS"/>
    <property type="match status" value="1"/>
</dbReference>
<organism evidence="3 4">
    <name type="scientific">Pseudacidovorax intermedius</name>
    <dbReference type="NCBI Taxonomy" id="433924"/>
    <lineage>
        <taxon>Bacteria</taxon>
        <taxon>Pseudomonadati</taxon>
        <taxon>Pseudomonadota</taxon>
        <taxon>Betaproteobacteria</taxon>
        <taxon>Burkholderiales</taxon>
        <taxon>Comamonadaceae</taxon>
        <taxon>Pseudacidovorax</taxon>
    </lineage>
</organism>
<dbReference type="SUPFAM" id="SSF55073">
    <property type="entry name" value="Nucleotide cyclase"/>
    <property type="match status" value="1"/>
</dbReference>
<dbReference type="FunFam" id="3.30.70.270:FF:000001">
    <property type="entry name" value="Diguanylate cyclase domain protein"/>
    <property type="match status" value="1"/>
</dbReference>
<dbReference type="InterPro" id="IPR035965">
    <property type="entry name" value="PAS-like_dom_sf"/>
</dbReference>
<dbReference type="NCBIfam" id="TIGR00229">
    <property type="entry name" value="sensory_box"/>
    <property type="match status" value="1"/>
</dbReference>
<keyword evidence="4" id="KW-1185">Reference proteome</keyword>
<keyword evidence="1" id="KW-1133">Transmembrane helix</keyword>
<feature type="domain" description="GGDEF" evidence="2">
    <location>
        <begin position="528"/>
        <end position="661"/>
    </location>
</feature>
<protein>
    <submittedName>
        <fullName evidence="3">PAS domain S-box-containing protein/diguanylate cyclase (GGDEF)-like protein</fullName>
    </submittedName>
</protein>
<dbReference type="CDD" id="cd18773">
    <property type="entry name" value="PDC1_HK_sensor"/>
    <property type="match status" value="1"/>
</dbReference>
<dbReference type="InterPro" id="IPR029787">
    <property type="entry name" value="Nucleotide_cyclase"/>
</dbReference>
<dbReference type="PANTHER" id="PTHR44757:SF2">
    <property type="entry name" value="BIOFILM ARCHITECTURE MAINTENANCE PROTEIN MBAA"/>
    <property type="match status" value="1"/>
</dbReference>
<dbReference type="Gene3D" id="3.30.70.270">
    <property type="match status" value="1"/>
</dbReference>
<dbReference type="AlphaFoldDB" id="A0A370F5K6"/>
<keyword evidence="1" id="KW-0472">Membrane</keyword>
<dbReference type="PANTHER" id="PTHR44757">
    <property type="entry name" value="DIGUANYLATE CYCLASE DGCP"/>
    <property type="match status" value="1"/>
</dbReference>
<dbReference type="RefSeq" id="WP_114804509.1">
    <property type="nucleotide sequence ID" value="NZ_QQAV01000013.1"/>
</dbReference>
<dbReference type="InterPro" id="IPR052155">
    <property type="entry name" value="Biofilm_reg_signaling"/>
</dbReference>
<dbReference type="InterPro" id="IPR043128">
    <property type="entry name" value="Rev_trsase/Diguanyl_cyclase"/>
</dbReference>
<dbReference type="InterPro" id="IPR000014">
    <property type="entry name" value="PAS"/>
</dbReference>
<dbReference type="CDD" id="cd01949">
    <property type="entry name" value="GGDEF"/>
    <property type="match status" value="1"/>
</dbReference>
<evidence type="ECO:0000259" key="2">
    <source>
        <dbReference type="PROSITE" id="PS50887"/>
    </source>
</evidence>
<comment type="caution">
    <text evidence="3">The sequence shown here is derived from an EMBL/GenBank/DDBJ whole genome shotgun (WGS) entry which is preliminary data.</text>
</comment>
<proteinExistence type="predicted"/>
<dbReference type="EMBL" id="QQAV01000013">
    <property type="protein sequence ID" value="RDI19047.1"/>
    <property type="molecule type" value="Genomic_DNA"/>
</dbReference>
<dbReference type="Pfam" id="PF00990">
    <property type="entry name" value="GGDEF"/>
    <property type="match status" value="1"/>
</dbReference>
<dbReference type="PROSITE" id="PS50887">
    <property type="entry name" value="GGDEF"/>
    <property type="match status" value="1"/>
</dbReference>
<dbReference type="GO" id="GO:0003824">
    <property type="term" value="F:catalytic activity"/>
    <property type="evidence" value="ECO:0007669"/>
    <property type="project" value="UniProtKB-ARBA"/>
</dbReference>
<dbReference type="OrthoDB" id="8929028at2"/>
<gene>
    <name evidence="3" type="ORF">DFR41_11329</name>
</gene>
<evidence type="ECO:0000313" key="3">
    <source>
        <dbReference type="EMBL" id="RDI19047.1"/>
    </source>
</evidence>
<accession>A0A370F5K6</accession>
<dbReference type="Proteomes" id="UP000255265">
    <property type="component" value="Unassembled WGS sequence"/>
</dbReference>